<gene>
    <name evidence="1" type="ORF">CEUSTIGMA_g5976.t1</name>
</gene>
<keyword evidence="2" id="KW-1185">Reference proteome</keyword>
<organism evidence="1 2">
    <name type="scientific">Chlamydomonas eustigma</name>
    <dbReference type="NCBI Taxonomy" id="1157962"/>
    <lineage>
        <taxon>Eukaryota</taxon>
        <taxon>Viridiplantae</taxon>
        <taxon>Chlorophyta</taxon>
        <taxon>core chlorophytes</taxon>
        <taxon>Chlorophyceae</taxon>
        <taxon>CS clade</taxon>
        <taxon>Chlamydomonadales</taxon>
        <taxon>Chlamydomonadaceae</taxon>
        <taxon>Chlamydomonas</taxon>
    </lineage>
</organism>
<dbReference type="AlphaFoldDB" id="A0A250X665"/>
<reference evidence="1 2" key="1">
    <citation type="submission" date="2017-08" db="EMBL/GenBank/DDBJ databases">
        <title>Acidophilic green algal genome provides insights into adaptation to an acidic environment.</title>
        <authorList>
            <person name="Hirooka S."/>
            <person name="Hirose Y."/>
            <person name="Kanesaki Y."/>
            <person name="Higuchi S."/>
            <person name="Fujiwara T."/>
            <person name="Onuma R."/>
            <person name="Era A."/>
            <person name="Ohbayashi R."/>
            <person name="Uzuka A."/>
            <person name="Nozaki H."/>
            <person name="Yoshikawa H."/>
            <person name="Miyagishima S.Y."/>
        </authorList>
    </citation>
    <scope>NUCLEOTIDE SEQUENCE [LARGE SCALE GENOMIC DNA]</scope>
    <source>
        <strain evidence="1 2">NIES-2499</strain>
    </source>
</reference>
<name>A0A250X665_9CHLO</name>
<proteinExistence type="predicted"/>
<comment type="caution">
    <text evidence="1">The sequence shown here is derived from an EMBL/GenBank/DDBJ whole genome shotgun (WGS) entry which is preliminary data.</text>
</comment>
<dbReference type="Proteomes" id="UP000232323">
    <property type="component" value="Unassembled WGS sequence"/>
</dbReference>
<protein>
    <submittedName>
        <fullName evidence="1">Uncharacterized protein</fullName>
    </submittedName>
</protein>
<sequence>MEEEGTTSWAVPKIMKLVKSASLFWRAPIGRILDGAAERRFEYEEEVDSDNSEDFFVPYIWGLLLPRLPVCWELDTAEERNEKPVHMSRHCT</sequence>
<dbReference type="EMBL" id="BEGY01000033">
    <property type="protein sequence ID" value="GAX78536.1"/>
    <property type="molecule type" value="Genomic_DNA"/>
</dbReference>
<evidence type="ECO:0000313" key="2">
    <source>
        <dbReference type="Proteomes" id="UP000232323"/>
    </source>
</evidence>
<accession>A0A250X665</accession>
<evidence type="ECO:0000313" key="1">
    <source>
        <dbReference type="EMBL" id="GAX78536.1"/>
    </source>
</evidence>
<dbReference type="OrthoDB" id="533722at2759"/>